<dbReference type="AlphaFoldDB" id="A0A8H7RHE4"/>
<dbReference type="PANTHER" id="PTHR45786">
    <property type="entry name" value="DNA BINDING PROTEIN-LIKE"/>
    <property type="match status" value="1"/>
</dbReference>
<dbReference type="OrthoDB" id="2447509at2759"/>
<name>A0A8H7RHE4_9FUNG</name>
<accession>A0A8H7RHE4</accession>
<gene>
    <name evidence="2" type="ORF">INT45_013578</name>
</gene>
<evidence type="ECO:0000313" key="3">
    <source>
        <dbReference type="Proteomes" id="UP000646827"/>
    </source>
</evidence>
<proteinExistence type="predicted"/>
<organism evidence="2 3">
    <name type="scientific">Circinella minor</name>
    <dbReference type="NCBI Taxonomy" id="1195481"/>
    <lineage>
        <taxon>Eukaryota</taxon>
        <taxon>Fungi</taxon>
        <taxon>Fungi incertae sedis</taxon>
        <taxon>Mucoromycota</taxon>
        <taxon>Mucoromycotina</taxon>
        <taxon>Mucoromycetes</taxon>
        <taxon>Mucorales</taxon>
        <taxon>Lichtheimiaceae</taxon>
        <taxon>Circinella</taxon>
    </lineage>
</organism>
<feature type="region of interest" description="Disordered" evidence="1">
    <location>
        <begin position="43"/>
        <end position="82"/>
    </location>
</feature>
<comment type="caution">
    <text evidence="2">The sequence shown here is derived from an EMBL/GenBank/DDBJ whole genome shotgun (WGS) entry which is preliminary data.</text>
</comment>
<sequence length="316" mass="35716">MLNSKINTKIAFAFVDQILICEAVFVEEPEQPLEFTSQQRSCSRCGSDTHQRSSHRDCPYNSCNQSENQNTENQEPPVKNESTETISMYASKLLLEAEIIRTCTSCGSPSHSRRTSRLCPFNDTNIESDHGAEYQLAYTLPFNPENVIGPSICYMPGENFHRHKLSHMDAICTFCNAICCTHGKIVLPIPRCPPQQIIDLLTAEDEASNDFFTNIRAYNNMFAFASIQANFDRDLANRSGGVSTFRINGTMYHDIGSLRLEQQVSVRQAAGEQPAEQEHISQQQQERPKFAQIYFADKEEQLALDNKGAIKWLQTT</sequence>
<evidence type="ECO:0000256" key="1">
    <source>
        <dbReference type="SAM" id="MobiDB-lite"/>
    </source>
</evidence>
<feature type="compositionally biased region" description="Basic and acidic residues" evidence="1">
    <location>
        <begin position="47"/>
        <end position="58"/>
    </location>
</feature>
<dbReference type="EMBL" id="JAEPRB010000865">
    <property type="protein sequence ID" value="KAG2211039.1"/>
    <property type="molecule type" value="Genomic_DNA"/>
</dbReference>
<dbReference type="Proteomes" id="UP000646827">
    <property type="component" value="Unassembled WGS sequence"/>
</dbReference>
<evidence type="ECO:0000313" key="2">
    <source>
        <dbReference type="EMBL" id="KAG2211039.1"/>
    </source>
</evidence>
<keyword evidence="3" id="KW-1185">Reference proteome</keyword>
<protein>
    <submittedName>
        <fullName evidence="2">Uncharacterized protein</fullName>
    </submittedName>
</protein>
<reference evidence="2 3" key="1">
    <citation type="submission" date="2020-12" db="EMBL/GenBank/DDBJ databases">
        <title>Metabolic potential, ecology and presence of endohyphal bacteria is reflected in genomic diversity of Mucoromycotina.</title>
        <authorList>
            <person name="Muszewska A."/>
            <person name="Okrasinska A."/>
            <person name="Steczkiewicz K."/>
            <person name="Drgas O."/>
            <person name="Orlowska M."/>
            <person name="Perlinska-Lenart U."/>
            <person name="Aleksandrzak-Piekarczyk T."/>
            <person name="Szatraj K."/>
            <person name="Zielenkiewicz U."/>
            <person name="Pilsyk S."/>
            <person name="Malc E."/>
            <person name="Mieczkowski P."/>
            <person name="Kruszewska J.S."/>
            <person name="Biernat P."/>
            <person name="Pawlowska J."/>
        </authorList>
    </citation>
    <scope>NUCLEOTIDE SEQUENCE [LARGE SCALE GENOMIC DNA]</scope>
    <source>
        <strain evidence="2 3">CBS 142.35</strain>
    </source>
</reference>
<feature type="compositionally biased region" description="Low complexity" evidence="1">
    <location>
        <begin position="61"/>
        <end position="75"/>
    </location>
</feature>
<dbReference type="PANTHER" id="PTHR45786:SF74">
    <property type="entry name" value="ATP-DEPENDENT DNA HELICASE"/>
    <property type="match status" value="1"/>
</dbReference>